<dbReference type="Pfam" id="PF00463">
    <property type="entry name" value="ICL"/>
    <property type="match status" value="1"/>
</dbReference>
<evidence type="ECO:0000256" key="2">
    <source>
        <dbReference type="ARBA" id="ARBA00023239"/>
    </source>
</evidence>
<dbReference type="GO" id="GO:0004451">
    <property type="term" value="F:isocitrate lyase activity"/>
    <property type="evidence" value="ECO:0007669"/>
    <property type="project" value="UniProtKB-EC"/>
</dbReference>
<dbReference type="PROSITE" id="PS00161">
    <property type="entry name" value="ISOCITRATE_LYASE"/>
    <property type="match status" value="1"/>
</dbReference>
<dbReference type="EMBL" id="JBIACK010000005">
    <property type="protein sequence ID" value="MFE8701326.1"/>
    <property type="molecule type" value="Genomic_DNA"/>
</dbReference>
<dbReference type="CDD" id="cd00377">
    <property type="entry name" value="ICL_PEPM"/>
    <property type="match status" value="1"/>
</dbReference>
<comment type="caution">
    <text evidence="5">The sequence shown here is derived from an EMBL/GenBank/DDBJ whole genome shotgun (WGS) entry which is preliminary data.</text>
</comment>
<dbReference type="Proteomes" id="UP001601059">
    <property type="component" value="Unassembled WGS sequence"/>
</dbReference>
<evidence type="ECO:0000256" key="1">
    <source>
        <dbReference type="ARBA" id="ARBA00012909"/>
    </source>
</evidence>
<evidence type="ECO:0000256" key="4">
    <source>
        <dbReference type="NCBIfam" id="TIGR01346"/>
    </source>
</evidence>
<protein>
    <recommendedName>
        <fullName evidence="1 4">Isocitrate lyase</fullName>
        <ecNumber evidence="1 4">4.1.3.1</ecNumber>
    </recommendedName>
</protein>
<name>A0ABW6KAU5_9BACI</name>
<comment type="catalytic activity">
    <reaction evidence="3">
        <text>D-threo-isocitrate = glyoxylate + succinate</text>
        <dbReference type="Rhea" id="RHEA:13245"/>
        <dbReference type="ChEBI" id="CHEBI:15562"/>
        <dbReference type="ChEBI" id="CHEBI:30031"/>
        <dbReference type="ChEBI" id="CHEBI:36655"/>
        <dbReference type="EC" id="4.1.3.1"/>
    </reaction>
</comment>
<dbReference type="PIRSF" id="PIRSF001362">
    <property type="entry name" value="Isocit_lyase"/>
    <property type="match status" value="1"/>
</dbReference>
<dbReference type="NCBIfam" id="TIGR01346">
    <property type="entry name" value="isocit_lyase"/>
    <property type="match status" value="1"/>
</dbReference>
<dbReference type="NCBIfam" id="NF011645">
    <property type="entry name" value="PRK15063.1"/>
    <property type="match status" value="1"/>
</dbReference>
<proteinExistence type="predicted"/>
<evidence type="ECO:0000313" key="5">
    <source>
        <dbReference type="EMBL" id="MFE8701326.1"/>
    </source>
</evidence>
<evidence type="ECO:0000313" key="6">
    <source>
        <dbReference type="Proteomes" id="UP001601059"/>
    </source>
</evidence>
<organism evidence="5 6">
    <name type="scientific">Cytobacillus spartinae</name>
    <dbReference type="NCBI Taxonomy" id="3299023"/>
    <lineage>
        <taxon>Bacteria</taxon>
        <taxon>Bacillati</taxon>
        <taxon>Bacillota</taxon>
        <taxon>Bacilli</taxon>
        <taxon>Bacillales</taxon>
        <taxon>Bacillaceae</taxon>
        <taxon>Cytobacillus</taxon>
    </lineage>
</organism>
<keyword evidence="2 5" id="KW-0456">Lyase</keyword>
<dbReference type="InterPro" id="IPR040442">
    <property type="entry name" value="Pyrv_kinase-like_dom_sf"/>
</dbReference>
<dbReference type="InterPro" id="IPR006254">
    <property type="entry name" value="Isocitrate_lyase"/>
</dbReference>
<dbReference type="InterPro" id="IPR018523">
    <property type="entry name" value="Isocitrate_lyase_ph_CS"/>
</dbReference>
<sequence length="427" mass="46922">MADQRVQQLQESWEMDERWKGITRPYSAEEVIKLRGSIDIEHTLARRGAEKLWKLVNEEDFVNALGALTGNQAVQQVKAGLKAIYLSGWQVAADANLSGNMYPDQSLYPANSVPNVVKRINSALQRADQITHSEGDHSIDWFAPIVADAEAGFGGQLNVFELMKGMIEAGAAGVHFEDQLSSEKKCGHLGGKVLLPTQTAVRNLISARLAADVMGVPTLVVARTDANAADLITSDVDPYDAEFITGERTPEGFFRVKAGLDQAISRGLAYAPYADLVWCETAEPSLEEARQFAEAIHAKFPGKLLAYNCSPSFNWKKKLDDETIAKFQVELGKMGYKFQFVTLAGFHSLNHSMFELARGYKDRGMAAYSELQEAEFASEQHGYTATRHQREVGTGYFDQVSMVITGGTSSTTALKGSTEEEQFTASK</sequence>
<dbReference type="PANTHER" id="PTHR21631:SF3">
    <property type="entry name" value="BIFUNCTIONAL GLYOXYLATE CYCLE PROTEIN"/>
    <property type="match status" value="1"/>
</dbReference>
<keyword evidence="6" id="KW-1185">Reference proteome</keyword>
<dbReference type="PANTHER" id="PTHR21631">
    <property type="entry name" value="ISOCITRATE LYASE/MALATE SYNTHASE"/>
    <property type="match status" value="1"/>
</dbReference>
<dbReference type="SUPFAM" id="SSF51621">
    <property type="entry name" value="Phosphoenolpyruvate/pyruvate domain"/>
    <property type="match status" value="1"/>
</dbReference>
<reference evidence="5 6" key="1">
    <citation type="submission" date="2024-08" db="EMBL/GenBank/DDBJ databases">
        <title>Two novel Cytobacillus novel species.</title>
        <authorList>
            <person name="Liu G."/>
        </authorList>
    </citation>
    <scope>NUCLEOTIDE SEQUENCE [LARGE SCALE GENOMIC DNA]</scope>
    <source>
        <strain evidence="5 6">FJAT-54145</strain>
    </source>
</reference>
<accession>A0ABW6KAU5</accession>
<dbReference type="Gene3D" id="3.20.20.60">
    <property type="entry name" value="Phosphoenolpyruvate-binding domains"/>
    <property type="match status" value="1"/>
</dbReference>
<dbReference type="RefSeq" id="WP_389361255.1">
    <property type="nucleotide sequence ID" value="NZ_JBIACK010000005.1"/>
</dbReference>
<dbReference type="InterPro" id="IPR039556">
    <property type="entry name" value="ICL/PEPM"/>
</dbReference>
<gene>
    <name evidence="5" type="primary">aceA</name>
    <name evidence="5" type="ORF">ACFYKX_12040</name>
</gene>
<dbReference type="EC" id="4.1.3.1" evidence="1 4"/>
<dbReference type="InterPro" id="IPR015813">
    <property type="entry name" value="Pyrv/PenolPyrv_kinase-like_dom"/>
</dbReference>
<evidence type="ECO:0000256" key="3">
    <source>
        <dbReference type="ARBA" id="ARBA00023531"/>
    </source>
</evidence>